<accession>A0A9K3DE40</accession>
<dbReference type="AlphaFoldDB" id="A0A9K3DE40"/>
<comment type="caution">
    <text evidence="1">The sequence shown here is derived from an EMBL/GenBank/DDBJ whole genome shotgun (WGS) entry which is preliminary data.</text>
</comment>
<evidence type="ECO:0000313" key="2">
    <source>
        <dbReference type="Proteomes" id="UP000265618"/>
    </source>
</evidence>
<dbReference type="EMBL" id="BDIP01009353">
    <property type="protein sequence ID" value="GIQ92284.1"/>
    <property type="molecule type" value="Genomic_DNA"/>
</dbReference>
<name>A0A9K3DE40_9EUKA</name>
<proteinExistence type="predicted"/>
<feature type="non-terminal residue" evidence="1">
    <location>
        <position position="1"/>
    </location>
</feature>
<evidence type="ECO:0000313" key="1">
    <source>
        <dbReference type="EMBL" id="GIQ92284.1"/>
    </source>
</evidence>
<dbReference type="Proteomes" id="UP000265618">
    <property type="component" value="Unassembled WGS sequence"/>
</dbReference>
<gene>
    <name evidence="1" type="ORF">KIPB_015966</name>
</gene>
<protein>
    <submittedName>
        <fullName evidence="1">Uncharacterized protein</fullName>
    </submittedName>
</protein>
<organism evidence="1 2">
    <name type="scientific">Kipferlia bialata</name>
    <dbReference type="NCBI Taxonomy" id="797122"/>
    <lineage>
        <taxon>Eukaryota</taxon>
        <taxon>Metamonada</taxon>
        <taxon>Carpediemonas-like organisms</taxon>
        <taxon>Kipferlia</taxon>
    </lineage>
</organism>
<keyword evidence="2" id="KW-1185">Reference proteome</keyword>
<reference evidence="1 2" key="1">
    <citation type="journal article" date="2018" name="PLoS ONE">
        <title>The draft genome of Kipferlia bialata reveals reductive genome evolution in fornicate parasites.</title>
        <authorList>
            <person name="Tanifuji G."/>
            <person name="Takabayashi S."/>
            <person name="Kume K."/>
            <person name="Takagi M."/>
            <person name="Nakayama T."/>
            <person name="Kamikawa R."/>
            <person name="Inagaki Y."/>
            <person name="Hashimoto T."/>
        </authorList>
    </citation>
    <scope>NUCLEOTIDE SEQUENCE [LARGE SCALE GENOMIC DNA]</scope>
    <source>
        <strain evidence="1">NY0173</strain>
    </source>
</reference>
<sequence length="60" mass="7035">ISEETPGSSDFYRYMTTCWARLVHFNQRRHPTSSMAMLARYGVAEFAEEVCSIYTYLFGR</sequence>